<evidence type="ECO:0000313" key="1">
    <source>
        <dbReference type="EMBL" id="CCB58911.1"/>
    </source>
</evidence>
<dbReference type="EMBL" id="FN596261">
    <property type="protein sequence ID" value="CCB58911.1"/>
    <property type="molecule type" value="Genomic_DNA"/>
</dbReference>
<protein>
    <submittedName>
        <fullName evidence="1">Uncharacterized protein</fullName>
    </submittedName>
</protein>
<keyword evidence="2" id="KW-1185">Reference proteome</keyword>
<organism evidence="1 2">
    <name type="scientific">Vitis vinifera</name>
    <name type="common">Grape</name>
    <dbReference type="NCBI Taxonomy" id="29760"/>
    <lineage>
        <taxon>Eukaryota</taxon>
        <taxon>Viridiplantae</taxon>
        <taxon>Streptophyta</taxon>
        <taxon>Embryophyta</taxon>
        <taxon>Tracheophyta</taxon>
        <taxon>Spermatophyta</taxon>
        <taxon>Magnoliopsida</taxon>
        <taxon>eudicotyledons</taxon>
        <taxon>Gunneridae</taxon>
        <taxon>Pentapetalae</taxon>
        <taxon>rosids</taxon>
        <taxon>Vitales</taxon>
        <taxon>Vitaceae</taxon>
        <taxon>Viteae</taxon>
        <taxon>Vitis</taxon>
    </lineage>
</organism>
<dbReference type="InterPro" id="IPR045053">
    <property type="entry name" value="MAN-like"/>
</dbReference>
<sequence>MMLLGCQWKVDRWHEDLQAVVLRSTLEVAGHAFGLEVIERARKKGSLTFFFPKVYEISDLGGKPWTMVQKRGNRFVVNAKLFYVNGFNTYWLMEFAVNQSTKGKVSEVF</sequence>
<evidence type="ECO:0000313" key="2">
    <source>
        <dbReference type="Proteomes" id="UP000009183"/>
    </source>
</evidence>
<dbReference type="AlphaFoldDB" id="F6HW47"/>
<dbReference type="HOGENOM" id="CLU_2188802_0_0_1"/>
<reference evidence="2" key="1">
    <citation type="journal article" date="2007" name="Nature">
        <title>The grapevine genome sequence suggests ancestral hexaploidization in major angiosperm phyla.</title>
        <authorList>
            <consortium name="The French-Italian Public Consortium for Grapevine Genome Characterization."/>
            <person name="Jaillon O."/>
            <person name="Aury J.-M."/>
            <person name="Noel B."/>
            <person name="Policriti A."/>
            <person name="Clepet C."/>
            <person name="Casagrande A."/>
            <person name="Choisne N."/>
            <person name="Aubourg S."/>
            <person name="Vitulo N."/>
            <person name="Jubin C."/>
            <person name="Vezzi A."/>
            <person name="Legeai F."/>
            <person name="Hugueney P."/>
            <person name="Dasilva C."/>
            <person name="Horner D."/>
            <person name="Mica E."/>
            <person name="Jublot D."/>
            <person name="Poulain J."/>
            <person name="Bruyere C."/>
            <person name="Billault A."/>
            <person name="Segurens B."/>
            <person name="Gouyvenoux M."/>
            <person name="Ugarte E."/>
            <person name="Cattonaro F."/>
            <person name="Anthouard V."/>
            <person name="Vico V."/>
            <person name="Del Fabbro C."/>
            <person name="Alaux M."/>
            <person name="Di Gaspero G."/>
            <person name="Dumas V."/>
            <person name="Felice N."/>
            <person name="Paillard S."/>
            <person name="Juman I."/>
            <person name="Moroldo M."/>
            <person name="Scalabrin S."/>
            <person name="Canaguier A."/>
            <person name="Le Clainche I."/>
            <person name="Malacrida G."/>
            <person name="Durand E."/>
            <person name="Pesole G."/>
            <person name="Laucou V."/>
            <person name="Chatelet P."/>
            <person name="Merdinoglu D."/>
            <person name="Delledonne M."/>
            <person name="Pezzotti M."/>
            <person name="Lecharny A."/>
            <person name="Scarpelli C."/>
            <person name="Artiguenave F."/>
            <person name="Pe M.E."/>
            <person name="Valle G."/>
            <person name="Morgante M."/>
            <person name="Caboche M."/>
            <person name="Adam-Blondon A.-F."/>
            <person name="Weissenbach J."/>
            <person name="Quetier F."/>
            <person name="Wincker P."/>
        </authorList>
    </citation>
    <scope>NUCLEOTIDE SEQUENCE [LARGE SCALE GENOMIC DNA]</scope>
    <source>
        <strain evidence="2">cv. Pinot noir / PN40024</strain>
    </source>
</reference>
<name>F6HW47_VITVI</name>
<dbReference type="InParanoid" id="F6HW47"/>
<dbReference type="STRING" id="29760.F6HW47"/>
<dbReference type="PANTHER" id="PTHR31451:SF54">
    <property type="entry name" value="MANNAN ENDO-1,4-BETA-MANNOSIDASE 6"/>
    <property type="match status" value="1"/>
</dbReference>
<dbReference type="Gene3D" id="3.20.20.80">
    <property type="entry name" value="Glycosidases"/>
    <property type="match status" value="1"/>
</dbReference>
<dbReference type="PaxDb" id="29760-VIT_03s0097g00220.t01"/>
<proteinExistence type="predicted"/>
<gene>
    <name evidence="1" type="ordered locus">VIT_03s0097g00220</name>
</gene>
<dbReference type="Proteomes" id="UP000009183">
    <property type="component" value="Chromosome 3"/>
</dbReference>
<dbReference type="OrthoDB" id="1724169at2759"/>
<dbReference type="PANTHER" id="PTHR31451">
    <property type="match status" value="1"/>
</dbReference>
<accession>F6HW47</accession>
<dbReference type="GO" id="GO:0004553">
    <property type="term" value="F:hydrolase activity, hydrolyzing O-glycosyl compounds"/>
    <property type="evidence" value="ECO:0007669"/>
    <property type="project" value="InterPro"/>
</dbReference>